<evidence type="ECO:0000313" key="4">
    <source>
        <dbReference type="EMBL" id="MFC7333615.1"/>
    </source>
</evidence>
<organism evidence="4 5">
    <name type="scientific">Rhodocista pekingensis</name>
    <dbReference type="NCBI Taxonomy" id="201185"/>
    <lineage>
        <taxon>Bacteria</taxon>
        <taxon>Pseudomonadati</taxon>
        <taxon>Pseudomonadota</taxon>
        <taxon>Alphaproteobacteria</taxon>
        <taxon>Rhodospirillales</taxon>
        <taxon>Azospirillaceae</taxon>
        <taxon>Rhodocista</taxon>
    </lineage>
</organism>
<dbReference type="PANTHER" id="PTHR11748:SF103">
    <property type="entry name" value="GLYCOLATE OXIDASE SUBUNIT GLCE"/>
    <property type="match status" value="1"/>
</dbReference>
<protein>
    <submittedName>
        <fullName evidence="4">Glycolate oxidase subunit GlcE</fullName>
        <ecNumber evidence="4">1.1.99.14</ecNumber>
    </submittedName>
</protein>
<accession>A0ABW2KX92</accession>
<dbReference type="InterPro" id="IPR006094">
    <property type="entry name" value="Oxid_FAD_bind_N"/>
</dbReference>
<dbReference type="EMBL" id="JBHTCM010000010">
    <property type="protein sequence ID" value="MFC7333615.1"/>
    <property type="molecule type" value="Genomic_DNA"/>
</dbReference>
<dbReference type="SUPFAM" id="SSF56176">
    <property type="entry name" value="FAD-binding/transporter-associated domain-like"/>
    <property type="match status" value="1"/>
</dbReference>
<dbReference type="NCBIfam" id="NF008439">
    <property type="entry name" value="PRK11282.1"/>
    <property type="match status" value="1"/>
</dbReference>
<dbReference type="InterPro" id="IPR036318">
    <property type="entry name" value="FAD-bd_PCMH-like_sf"/>
</dbReference>
<dbReference type="InterPro" id="IPR016169">
    <property type="entry name" value="FAD-bd_PCMH_sub2"/>
</dbReference>
<dbReference type="Proteomes" id="UP001596456">
    <property type="component" value="Unassembled WGS sequence"/>
</dbReference>
<sequence>MSIFRPDTEAQVLDAVRWAVAEAQPLEVAGHGSKRGLGRPVQAAHTLDLSALSGIVAYEPEELILVVRPGTPLAELRTVLAGRGQCLAFEPPDLAPLWGGAPDAGTVGGTVAAGLSGPARLRAGAARDHMLGVTAVSGRGELFRAGGRVVKNVTGYDLPKLLTGSFGTLAVMTELVLKVLPAAELSRTLVLAGLEGRHAVQAMADAMGSPAEVSGAAWVPSDLGLPGIPPRTPSVALRLEGVAVSVAARLSHLTTLLGGRAATAVLEPAESAAFWARLRDAAPLVERPDLVVWKLSVPPMEGAAVLERVRRAVPGTLGWLDWAGGLVWLGLPPPAEAGADSQAAAQAAVVRAAIGGAGGHATLVRAPEPVRAAVPVFQPQPPALAALSARVRHQFDPKGVLNPGRMELGAAA</sequence>
<evidence type="ECO:0000256" key="1">
    <source>
        <dbReference type="ARBA" id="ARBA00022630"/>
    </source>
</evidence>
<dbReference type="SUPFAM" id="SSF55103">
    <property type="entry name" value="FAD-linked oxidases, C-terminal domain"/>
    <property type="match status" value="1"/>
</dbReference>
<dbReference type="RefSeq" id="WP_377358804.1">
    <property type="nucleotide sequence ID" value="NZ_JBHTCM010000010.1"/>
</dbReference>
<dbReference type="GO" id="GO:0019154">
    <property type="term" value="F:glycolate dehydrogenase activity"/>
    <property type="evidence" value="ECO:0007669"/>
    <property type="project" value="UniProtKB-EC"/>
</dbReference>
<keyword evidence="5" id="KW-1185">Reference proteome</keyword>
<name>A0ABW2KX92_9PROT</name>
<evidence type="ECO:0000256" key="2">
    <source>
        <dbReference type="ARBA" id="ARBA00022827"/>
    </source>
</evidence>
<keyword evidence="4" id="KW-0560">Oxidoreductase</keyword>
<dbReference type="PROSITE" id="PS51387">
    <property type="entry name" value="FAD_PCMH"/>
    <property type="match status" value="1"/>
</dbReference>
<evidence type="ECO:0000259" key="3">
    <source>
        <dbReference type="PROSITE" id="PS51387"/>
    </source>
</evidence>
<proteinExistence type="predicted"/>
<dbReference type="InterPro" id="IPR016164">
    <property type="entry name" value="FAD-linked_Oxase-like_C"/>
</dbReference>
<evidence type="ECO:0000313" key="5">
    <source>
        <dbReference type="Proteomes" id="UP001596456"/>
    </source>
</evidence>
<dbReference type="InterPro" id="IPR016166">
    <property type="entry name" value="FAD-bd_PCMH"/>
</dbReference>
<dbReference type="Pfam" id="PF01565">
    <property type="entry name" value="FAD_binding_4"/>
    <property type="match status" value="1"/>
</dbReference>
<keyword evidence="1" id="KW-0285">Flavoprotein</keyword>
<dbReference type="PANTHER" id="PTHR11748">
    <property type="entry name" value="D-LACTATE DEHYDROGENASE"/>
    <property type="match status" value="1"/>
</dbReference>
<gene>
    <name evidence="4" type="primary">glcE</name>
    <name evidence="4" type="ORF">ACFQPS_10615</name>
</gene>
<keyword evidence="2" id="KW-0274">FAD</keyword>
<comment type="caution">
    <text evidence="4">The sequence shown here is derived from an EMBL/GenBank/DDBJ whole genome shotgun (WGS) entry which is preliminary data.</text>
</comment>
<dbReference type="Gene3D" id="3.30.465.10">
    <property type="match status" value="1"/>
</dbReference>
<reference evidence="5" key="1">
    <citation type="journal article" date="2019" name="Int. J. Syst. Evol. Microbiol.">
        <title>The Global Catalogue of Microorganisms (GCM) 10K type strain sequencing project: providing services to taxonomists for standard genome sequencing and annotation.</title>
        <authorList>
            <consortium name="The Broad Institute Genomics Platform"/>
            <consortium name="The Broad Institute Genome Sequencing Center for Infectious Disease"/>
            <person name="Wu L."/>
            <person name="Ma J."/>
        </authorList>
    </citation>
    <scope>NUCLEOTIDE SEQUENCE [LARGE SCALE GENOMIC DNA]</scope>
    <source>
        <strain evidence="5">CGMCC 1.16275</strain>
    </source>
</reference>
<feature type="domain" description="FAD-binding PCMH-type" evidence="3">
    <location>
        <begin position="1"/>
        <end position="182"/>
    </location>
</feature>
<dbReference type="EC" id="1.1.99.14" evidence="4"/>